<name>A0A817A9J7_9BILA</name>
<dbReference type="AlphaFoldDB" id="A0A817A9J7"/>
<feature type="compositionally biased region" description="Basic and acidic residues" evidence="1">
    <location>
        <begin position="8"/>
        <end position="20"/>
    </location>
</feature>
<evidence type="ECO:0000313" key="2">
    <source>
        <dbReference type="EMBL" id="CAF2260299.1"/>
    </source>
</evidence>
<feature type="region of interest" description="Disordered" evidence="1">
    <location>
        <begin position="34"/>
        <end position="67"/>
    </location>
</feature>
<evidence type="ECO:0000313" key="3">
    <source>
        <dbReference type="EMBL" id="CAF3830649.1"/>
    </source>
</evidence>
<protein>
    <submittedName>
        <fullName evidence="2">Uncharacterized protein</fullName>
    </submittedName>
</protein>
<proteinExistence type="predicted"/>
<sequence>MGANSSTNDDKDRQEKNEQLADRLFAYPLSSEIVPPAKTWSPSPRAGKRFREDFIDGPLEQKWQRRK</sequence>
<dbReference type="EMBL" id="CAJOBF010000524">
    <property type="protein sequence ID" value="CAF3830649.1"/>
    <property type="molecule type" value="Genomic_DNA"/>
</dbReference>
<dbReference type="Proteomes" id="UP000663842">
    <property type="component" value="Unassembled WGS sequence"/>
</dbReference>
<comment type="caution">
    <text evidence="2">The sequence shown here is derived from an EMBL/GenBank/DDBJ whole genome shotgun (WGS) entry which is preliminary data.</text>
</comment>
<evidence type="ECO:0000313" key="4">
    <source>
        <dbReference type="Proteomes" id="UP000663887"/>
    </source>
</evidence>
<feature type="region of interest" description="Disordered" evidence="1">
    <location>
        <begin position="1"/>
        <end position="20"/>
    </location>
</feature>
<dbReference type="Proteomes" id="UP000663887">
    <property type="component" value="Unassembled WGS sequence"/>
</dbReference>
<organism evidence="2 4">
    <name type="scientific">Rotaria magnacalcarata</name>
    <dbReference type="NCBI Taxonomy" id="392030"/>
    <lineage>
        <taxon>Eukaryota</taxon>
        <taxon>Metazoa</taxon>
        <taxon>Spiralia</taxon>
        <taxon>Gnathifera</taxon>
        <taxon>Rotifera</taxon>
        <taxon>Eurotatoria</taxon>
        <taxon>Bdelloidea</taxon>
        <taxon>Philodinida</taxon>
        <taxon>Philodinidae</taxon>
        <taxon>Rotaria</taxon>
    </lineage>
</organism>
<gene>
    <name evidence="3" type="ORF">UXM345_LOCUS6578</name>
    <name evidence="2" type="ORF">XDN619_LOCUS36067</name>
</gene>
<reference evidence="2" key="1">
    <citation type="submission" date="2021-02" db="EMBL/GenBank/DDBJ databases">
        <authorList>
            <person name="Nowell W R."/>
        </authorList>
    </citation>
    <scope>NUCLEOTIDE SEQUENCE</scope>
</reference>
<evidence type="ECO:0000256" key="1">
    <source>
        <dbReference type="SAM" id="MobiDB-lite"/>
    </source>
</evidence>
<accession>A0A817A9J7</accession>
<dbReference type="EMBL" id="CAJNRG010018593">
    <property type="protein sequence ID" value="CAF2260299.1"/>
    <property type="molecule type" value="Genomic_DNA"/>
</dbReference>